<evidence type="ECO:0000313" key="2">
    <source>
        <dbReference type="Proteomes" id="UP000269221"/>
    </source>
</evidence>
<evidence type="ECO:0000313" key="1">
    <source>
        <dbReference type="EMBL" id="RMB89847.1"/>
    </source>
</evidence>
<gene>
    <name evidence="1" type="ORF">DUI87_33862</name>
</gene>
<accession>A0A3M0ILK9</accession>
<dbReference type="AlphaFoldDB" id="A0A3M0ILK9"/>
<name>A0A3M0ILK9_HIRRU</name>
<reference evidence="1 2" key="1">
    <citation type="submission" date="2018-07" db="EMBL/GenBank/DDBJ databases">
        <title>A high quality draft genome assembly of the barn swallow (H. rustica rustica).</title>
        <authorList>
            <person name="Formenti G."/>
            <person name="Chiara M."/>
            <person name="Poveda L."/>
            <person name="Francoijs K.-J."/>
            <person name="Bonisoli-Alquati A."/>
            <person name="Canova L."/>
            <person name="Gianfranceschi L."/>
            <person name="Horner D.S."/>
            <person name="Saino N."/>
        </authorList>
    </citation>
    <scope>NUCLEOTIDE SEQUENCE [LARGE SCALE GENOMIC DNA]</scope>
    <source>
        <strain evidence="1">Chelidonia</strain>
        <tissue evidence="1">Blood</tissue>
    </source>
</reference>
<keyword evidence="2" id="KW-1185">Reference proteome</keyword>
<dbReference type="EMBL" id="QRBI01000268">
    <property type="protein sequence ID" value="RMB89847.1"/>
    <property type="molecule type" value="Genomic_DNA"/>
</dbReference>
<dbReference type="STRING" id="333673.A0A3M0ILK9"/>
<proteinExistence type="predicted"/>
<comment type="caution">
    <text evidence="1">The sequence shown here is derived from an EMBL/GenBank/DDBJ whole genome shotgun (WGS) entry which is preliminary data.</text>
</comment>
<sequence>MELLAQGMELLALGMELLAQGMELLALGMELLAQGMELLVQGMKLLAQGMELLAQGMELLAQGMELPALGLNLLTQGKELLAQGMELLAQRMELLAQGMELPAQGMELLAQGRLVGGHDLLLEHSSPTELSSCMNWLWPQAKAIPPPLARARWSQPRLRASRPLSALLFLCLSPKKGPGPVPGSSKPFGAVPQLWQVTGAGTSPMSCLCSPDILLGSPCQLWNEKWLCSSVCFHSNPSRKELVFSSSVLLKLALASCRIPASTRASRSGKSCRDCGDKLDVRAKRPKEHVQEQRREQEVLQHGREIVLLRIKLPPKKSVLGQPGRVKPRHEVWDSCRMLEWAPGLEPG</sequence>
<dbReference type="Proteomes" id="UP000269221">
    <property type="component" value="Unassembled WGS sequence"/>
</dbReference>
<organism evidence="1 2">
    <name type="scientific">Hirundo rustica rustica</name>
    <dbReference type="NCBI Taxonomy" id="333673"/>
    <lineage>
        <taxon>Eukaryota</taxon>
        <taxon>Metazoa</taxon>
        <taxon>Chordata</taxon>
        <taxon>Craniata</taxon>
        <taxon>Vertebrata</taxon>
        <taxon>Euteleostomi</taxon>
        <taxon>Archelosauria</taxon>
        <taxon>Archosauria</taxon>
        <taxon>Dinosauria</taxon>
        <taxon>Saurischia</taxon>
        <taxon>Theropoda</taxon>
        <taxon>Coelurosauria</taxon>
        <taxon>Aves</taxon>
        <taxon>Neognathae</taxon>
        <taxon>Neoaves</taxon>
        <taxon>Telluraves</taxon>
        <taxon>Australaves</taxon>
        <taxon>Passeriformes</taxon>
        <taxon>Sylvioidea</taxon>
        <taxon>Hirundinidae</taxon>
        <taxon>Hirundo</taxon>
    </lineage>
</organism>
<protein>
    <submittedName>
        <fullName evidence="1">Uncharacterized protein</fullName>
    </submittedName>
</protein>